<dbReference type="Proteomes" id="UP000503349">
    <property type="component" value="Chromosome 13"/>
</dbReference>
<dbReference type="Pfam" id="PF15476">
    <property type="entry name" value="SAP25"/>
    <property type="match status" value="1"/>
</dbReference>
<sequence length="346" mass="38346">MSYSEGHLARPGQPLLPSFSNRTLHHPSFLPLYMAAGFRLRHQQHHQTVHPIIPAEFFYTDPTMSCGRRVPNIATDMRVFDCFQLNTPPPVMSACLAPPNHPDPFRSGPHPTRDLGSPIWGICAHHHRVQPNYVILQLTQEEDQAVTNLLKLHHQSLSQSSETFSSAQTDVSGVVEPPQNFNSSLFYQRAADGTLDEEAYKPLCSDVQCVREGQQGGGWSDTELDVADTLLNGFILTEKDRIWGQNPHKSAGTLPDPRPYEHHGDSSLSTEALPAQVTSGLTHSDIGNISFSGAREDREQGCRDVRSTEDGLVSGEMRERILTDSERDALHVLLSLGNMGTLDMVQ</sequence>
<reference evidence="3" key="2">
    <citation type="submission" date="2019-02" db="EMBL/GenBank/DDBJ databases">
        <title>Opniocepnalus argus Var Kimnra genome.</title>
        <authorList>
            <person name="Zhou C."/>
            <person name="Xiao S."/>
        </authorList>
    </citation>
    <scope>NUCLEOTIDE SEQUENCE [LARGE SCALE GENOMIC DNA]</scope>
</reference>
<name>A0A6G1Q5U3_CHAAH</name>
<evidence type="ECO:0000313" key="3">
    <source>
        <dbReference type="Proteomes" id="UP000503349"/>
    </source>
</evidence>
<keyword evidence="3" id="KW-1185">Reference proteome</keyword>
<organism evidence="2 3">
    <name type="scientific">Channa argus</name>
    <name type="common">Northern snakehead</name>
    <name type="synonym">Ophicephalus argus</name>
    <dbReference type="NCBI Taxonomy" id="215402"/>
    <lineage>
        <taxon>Eukaryota</taxon>
        <taxon>Metazoa</taxon>
        <taxon>Chordata</taxon>
        <taxon>Craniata</taxon>
        <taxon>Vertebrata</taxon>
        <taxon>Euteleostomi</taxon>
        <taxon>Actinopterygii</taxon>
        <taxon>Neopterygii</taxon>
        <taxon>Teleostei</taxon>
        <taxon>Neoteleostei</taxon>
        <taxon>Acanthomorphata</taxon>
        <taxon>Anabantaria</taxon>
        <taxon>Anabantiformes</taxon>
        <taxon>Channoidei</taxon>
        <taxon>Channidae</taxon>
        <taxon>Channa</taxon>
    </lineage>
</organism>
<feature type="compositionally biased region" description="Basic and acidic residues" evidence="1">
    <location>
        <begin position="294"/>
        <end position="309"/>
    </location>
</feature>
<feature type="region of interest" description="Disordered" evidence="1">
    <location>
        <begin position="245"/>
        <end position="268"/>
    </location>
</feature>
<dbReference type="GO" id="GO:0005634">
    <property type="term" value="C:nucleus"/>
    <property type="evidence" value="ECO:0007669"/>
    <property type="project" value="InterPro"/>
</dbReference>
<dbReference type="GO" id="GO:0006355">
    <property type="term" value="P:regulation of DNA-templated transcription"/>
    <property type="evidence" value="ECO:0007669"/>
    <property type="project" value="InterPro"/>
</dbReference>
<dbReference type="InterPro" id="IPR029163">
    <property type="entry name" value="SAP25"/>
</dbReference>
<accession>A0A6G1Q5U3</accession>
<reference evidence="2 3" key="1">
    <citation type="submission" date="2019-02" db="EMBL/GenBank/DDBJ databases">
        <title>Opniocepnalus argus genome.</title>
        <authorList>
            <person name="Zhou C."/>
            <person name="Xiao S."/>
        </authorList>
    </citation>
    <scope>NUCLEOTIDE SEQUENCE [LARGE SCALE GENOMIC DNA]</scope>
    <source>
        <strain evidence="2">OARG1902GOOAL</strain>
        <tissue evidence="2">Muscle</tissue>
    </source>
</reference>
<evidence type="ECO:0000313" key="2">
    <source>
        <dbReference type="EMBL" id="KAF3697915.1"/>
    </source>
</evidence>
<dbReference type="EMBL" id="CM015724">
    <property type="protein sequence ID" value="KAF3697915.1"/>
    <property type="molecule type" value="Genomic_DNA"/>
</dbReference>
<proteinExistence type="predicted"/>
<protein>
    <submittedName>
        <fullName evidence="2">Histone deacetylase complex subunit SAP25</fullName>
    </submittedName>
</protein>
<evidence type="ECO:0000256" key="1">
    <source>
        <dbReference type="SAM" id="MobiDB-lite"/>
    </source>
</evidence>
<dbReference type="GO" id="GO:0005737">
    <property type="term" value="C:cytoplasm"/>
    <property type="evidence" value="ECO:0007669"/>
    <property type="project" value="InterPro"/>
</dbReference>
<feature type="region of interest" description="Disordered" evidence="1">
    <location>
        <begin position="287"/>
        <end position="310"/>
    </location>
</feature>
<gene>
    <name evidence="2" type="ORF">EXN66_Car013596</name>
</gene>
<dbReference type="AlphaFoldDB" id="A0A6G1Q5U3"/>